<feature type="domain" description="Toxin SymE-like" evidence="2">
    <location>
        <begin position="16"/>
        <end position="56"/>
    </location>
</feature>
<reference evidence="3 4" key="1">
    <citation type="submission" date="2016-11" db="EMBL/GenBank/DDBJ databases">
        <authorList>
            <person name="Jaros S."/>
            <person name="Januszkiewicz K."/>
            <person name="Wedrychowicz H."/>
        </authorList>
    </citation>
    <scope>NUCLEOTIDE SEQUENCE [LARGE SCALE GENOMIC DNA]</scope>
    <source>
        <strain evidence="3 4">CECT 7868</strain>
    </source>
</reference>
<evidence type="ECO:0000313" key="3">
    <source>
        <dbReference type="EMBL" id="SHH61060.1"/>
    </source>
</evidence>
<dbReference type="GO" id="GO:0016070">
    <property type="term" value="P:RNA metabolic process"/>
    <property type="evidence" value="ECO:0007669"/>
    <property type="project" value="InterPro"/>
</dbReference>
<sequence>MYHLHEHTGRVQSHDGTDNEDAIPMIQVTGGWMKQFGFEVKQTLRVTVSERRMLIEATDKD</sequence>
<organism evidence="3 4">
    <name type="scientific">Vibrio aerogenes CECT 7868</name>
    <dbReference type="NCBI Taxonomy" id="1216006"/>
    <lineage>
        <taxon>Bacteria</taxon>
        <taxon>Pseudomonadati</taxon>
        <taxon>Pseudomonadota</taxon>
        <taxon>Gammaproteobacteria</taxon>
        <taxon>Vibrionales</taxon>
        <taxon>Vibrionaceae</taxon>
        <taxon>Vibrio</taxon>
    </lineage>
</organism>
<protein>
    <recommendedName>
        <fullName evidence="2">Toxin SymE-like domain-containing protein</fullName>
    </recommendedName>
</protein>
<dbReference type="OrthoDB" id="6053337at2"/>
<feature type="compositionally biased region" description="Basic and acidic residues" evidence="1">
    <location>
        <begin position="1"/>
        <end position="17"/>
    </location>
</feature>
<feature type="region of interest" description="Disordered" evidence="1">
    <location>
        <begin position="1"/>
        <end position="21"/>
    </location>
</feature>
<gene>
    <name evidence="3" type="ORF">VA7868_00068</name>
</gene>
<evidence type="ECO:0000256" key="1">
    <source>
        <dbReference type="SAM" id="MobiDB-lite"/>
    </source>
</evidence>
<evidence type="ECO:0000313" key="4">
    <source>
        <dbReference type="Proteomes" id="UP000184608"/>
    </source>
</evidence>
<dbReference type="GO" id="GO:0016788">
    <property type="term" value="F:hydrolase activity, acting on ester bonds"/>
    <property type="evidence" value="ECO:0007669"/>
    <property type="project" value="InterPro"/>
</dbReference>
<dbReference type="GO" id="GO:0005737">
    <property type="term" value="C:cytoplasm"/>
    <property type="evidence" value="ECO:0007669"/>
    <property type="project" value="InterPro"/>
</dbReference>
<proteinExistence type="predicted"/>
<dbReference type="Pfam" id="PF08845">
    <property type="entry name" value="SymE_toxin"/>
    <property type="match status" value="1"/>
</dbReference>
<evidence type="ECO:0000259" key="2">
    <source>
        <dbReference type="Pfam" id="PF08845"/>
    </source>
</evidence>
<dbReference type="AlphaFoldDB" id="A0A1M5UDP1"/>
<keyword evidence="4" id="KW-1185">Reference proteome</keyword>
<dbReference type="Proteomes" id="UP000184608">
    <property type="component" value="Unassembled WGS sequence"/>
</dbReference>
<dbReference type="InterPro" id="IPR014944">
    <property type="entry name" value="Toxin_SymE-like"/>
</dbReference>
<dbReference type="EMBL" id="FQXZ01000001">
    <property type="protein sequence ID" value="SHH61060.1"/>
    <property type="molecule type" value="Genomic_DNA"/>
</dbReference>
<name>A0A1M5UDP1_9VIBR</name>
<dbReference type="RefSeq" id="WP_073601867.1">
    <property type="nucleotide sequence ID" value="NZ_FQXZ01000001.1"/>
</dbReference>
<dbReference type="GO" id="GO:0003723">
    <property type="term" value="F:RNA binding"/>
    <property type="evidence" value="ECO:0007669"/>
    <property type="project" value="InterPro"/>
</dbReference>
<accession>A0A1M5UDP1</accession>